<dbReference type="InterPro" id="IPR028098">
    <property type="entry name" value="Glyco_trans_4-like_N"/>
</dbReference>
<feature type="domain" description="Glycosyl transferase family 1" evidence="1">
    <location>
        <begin position="214"/>
        <end position="369"/>
    </location>
</feature>
<dbReference type="HOGENOM" id="CLU_009583_36_1_7"/>
<proteinExistence type="predicted"/>
<dbReference type="AlphaFoldDB" id="B3E8U4"/>
<dbReference type="Pfam" id="PF00534">
    <property type="entry name" value="Glycos_transf_1"/>
    <property type="match status" value="1"/>
</dbReference>
<dbReference type="Pfam" id="PF13439">
    <property type="entry name" value="Glyco_transf_4"/>
    <property type="match status" value="1"/>
</dbReference>
<evidence type="ECO:0000259" key="2">
    <source>
        <dbReference type="Pfam" id="PF13439"/>
    </source>
</evidence>
<dbReference type="Proteomes" id="UP000002420">
    <property type="component" value="Chromosome"/>
</dbReference>
<accession>B3E8U4</accession>
<dbReference type="STRING" id="398767.Glov_1494"/>
<dbReference type="KEGG" id="glo:Glov_1494"/>
<protein>
    <submittedName>
        <fullName evidence="3">Glycosyl transferase group 1</fullName>
    </submittedName>
</protein>
<evidence type="ECO:0000313" key="3">
    <source>
        <dbReference type="EMBL" id="ACD95212.1"/>
    </source>
</evidence>
<dbReference type="InterPro" id="IPR001296">
    <property type="entry name" value="Glyco_trans_1"/>
</dbReference>
<feature type="domain" description="Glycosyltransferase subfamily 4-like N-terminal" evidence="2">
    <location>
        <begin position="43"/>
        <end position="161"/>
    </location>
</feature>
<evidence type="ECO:0000313" key="4">
    <source>
        <dbReference type="Proteomes" id="UP000002420"/>
    </source>
</evidence>
<dbReference type="GO" id="GO:0016757">
    <property type="term" value="F:glycosyltransferase activity"/>
    <property type="evidence" value="ECO:0007669"/>
    <property type="project" value="UniProtKB-ARBA"/>
</dbReference>
<sequence length="399" mass="46125">MISLLTHKTTITTINKATKYKLRSVAVVTSIHPDFDARIWKHVNSLAERGIRVEFICPWERATGVRGANLSVNVFPRVANRLVRGVLVPWRVLHTLFPRLSQVDLVHFHDLDLLPWMALLALFKPVVYDVHENYAEEMLVREWIPKPLRIPLKRLVQGMHWFFPLFVRNIVIVVPQQETEFTGRGFNVISLPNYASIKLLEGYRDDYLTRTDRIIFTGGHYQENGSSLILEVARRLKKRQITVEIWVTDRFASRDFEKMFRNTIKEELLAIQVVPSVSSSSLMELLNQATIGLAPNLRVRKQELAIPTKLFEYMAAGLPIVSSDLPYQQQLINKHKNGILAKPEDPDSFVAAIEKLVQEKELAQKLGCRGQLAFRECYTWESQIPRLISLYERMLETEQ</sequence>
<dbReference type="CAZy" id="GT4">
    <property type="family name" value="Glycosyltransferase Family 4"/>
</dbReference>
<dbReference type="PANTHER" id="PTHR12526:SF600">
    <property type="entry name" value="GLYCOSYL TRANSFERASE GROUP 1"/>
    <property type="match status" value="1"/>
</dbReference>
<name>B3E8U4_TRIL1</name>
<evidence type="ECO:0000259" key="1">
    <source>
        <dbReference type="Pfam" id="PF00534"/>
    </source>
</evidence>
<dbReference type="Gene3D" id="3.40.50.2000">
    <property type="entry name" value="Glycogen Phosphorylase B"/>
    <property type="match status" value="2"/>
</dbReference>
<reference evidence="3 4" key="1">
    <citation type="submission" date="2008-05" db="EMBL/GenBank/DDBJ databases">
        <title>Complete sequence of chromosome of Geobacter lovleyi SZ.</title>
        <authorList>
            <consortium name="US DOE Joint Genome Institute"/>
            <person name="Lucas S."/>
            <person name="Copeland A."/>
            <person name="Lapidus A."/>
            <person name="Glavina del Rio T."/>
            <person name="Dalin E."/>
            <person name="Tice H."/>
            <person name="Bruce D."/>
            <person name="Goodwin L."/>
            <person name="Pitluck S."/>
            <person name="Chertkov O."/>
            <person name="Meincke L."/>
            <person name="Brettin T."/>
            <person name="Detter J.C."/>
            <person name="Han C."/>
            <person name="Tapia R."/>
            <person name="Kuske C.R."/>
            <person name="Schmutz J."/>
            <person name="Larimer F."/>
            <person name="Land M."/>
            <person name="Hauser L."/>
            <person name="Kyrpides N."/>
            <person name="Mikhailova N."/>
            <person name="Sung Y."/>
            <person name="Fletcher K.E."/>
            <person name="Ritalahti K.M."/>
            <person name="Loeffler F.E."/>
            <person name="Richardson P."/>
        </authorList>
    </citation>
    <scope>NUCLEOTIDE SEQUENCE [LARGE SCALE GENOMIC DNA]</scope>
    <source>
        <strain evidence="4">ATCC BAA-1151 / DSM 17278 / SZ</strain>
    </source>
</reference>
<gene>
    <name evidence="3" type="ordered locus">Glov_1494</name>
</gene>
<dbReference type="PANTHER" id="PTHR12526">
    <property type="entry name" value="GLYCOSYLTRANSFERASE"/>
    <property type="match status" value="1"/>
</dbReference>
<dbReference type="OrthoDB" id="5449954at2"/>
<organism evidence="3 4">
    <name type="scientific">Trichlorobacter lovleyi (strain ATCC BAA-1151 / DSM 17278 / SZ)</name>
    <name type="common">Geobacter lovleyi</name>
    <dbReference type="NCBI Taxonomy" id="398767"/>
    <lineage>
        <taxon>Bacteria</taxon>
        <taxon>Pseudomonadati</taxon>
        <taxon>Thermodesulfobacteriota</taxon>
        <taxon>Desulfuromonadia</taxon>
        <taxon>Geobacterales</taxon>
        <taxon>Geobacteraceae</taxon>
        <taxon>Trichlorobacter</taxon>
    </lineage>
</organism>
<dbReference type="SUPFAM" id="SSF53756">
    <property type="entry name" value="UDP-Glycosyltransferase/glycogen phosphorylase"/>
    <property type="match status" value="1"/>
</dbReference>
<keyword evidence="4" id="KW-1185">Reference proteome</keyword>
<keyword evidence="3" id="KW-0808">Transferase</keyword>
<dbReference type="EMBL" id="CP001089">
    <property type="protein sequence ID" value="ACD95212.1"/>
    <property type="molecule type" value="Genomic_DNA"/>
</dbReference>
<dbReference type="eggNOG" id="COG0438">
    <property type="taxonomic scope" value="Bacteria"/>
</dbReference>
<dbReference type="RefSeq" id="WP_012469554.1">
    <property type="nucleotide sequence ID" value="NC_010814.1"/>
</dbReference>